<sequence length="170" mass="18725">MNIGNQITAILNSIENYIEHAPAYLFPIKLLGWLVLFIALMVTNFIALAKWPFSAISKRLNKQELMAGDPIDITTDEELQKVLSEQATVLVDFWAQWCGPCLLMNKAVTNLADAYAGKVAVVKVDVSLNSTLSKQYAVKGLPTVVVFKNGTEVLRKSGSLTKSQLEALVR</sequence>
<dbReference type="PROSITE" id="PS00194">
    <property type="entry name" value="THIOREDOXIN_1"/>
    <property type="match status" value="1"/>
</dbReference>
<keyword evidence="8" id="KW-1185">Reference proteome</keyword>
<dbReference type="SUPFAM" id="SSF52833">
    <property type="entry name" value="Thioredoxin-like"/>
    <property type="match status" value="1"/>
</dbReference>
<evidence type="ECO:0000256" key="4">
    <source>
        <dbReference type="ARBA" id="ARBA00023284"/>
    </source>
</evidence>
<dbReference type="PROSITE" id="PS51352">
    <property type="entry name" value="THIOREDOXIN_2"/>
    <property type="match status" value="1"/>
</dbReference>
<evidence type="ECO:0000256" key="2">
    <source>
        <dbReference type="ARBA" id="ARBA00022982"/>
    </source>
</evidence>
<keyword evidence="5" id="KW-1133">Transmembrane helix</keyword>
<reference evidence="7 8" key="1">
    <citation type="submission" date="2023-08" db="EMBL/GenBank/DDBJ databases">
        <authorList>
            <person name="Joshi A."/>
            <person name="Thite S."/>
        </authorList>
    </citation>
    <scope>NUCLEOTIDE SEQUENCE [LARGE SCALE GENOMIC DNA]</scope>
    <source>
        <strain evidence="7 8">AC40</strain>
    </source>
</reference>
<dbReference type="CDD" id="cd02947">
    <property type="entry name" value="TRX_family"/>
    <property type="match status" value="1"/>
</dbReference>
<comment type="caution">
    <text evidence="7">The sequence shown here is derived from an EMBL/GenBank/DDBJ whole genome shotgun (WGS) entry which is preliminary data.</text>
</comment>
<feature type="domain" description="Thioredoxin" evidence="6">
    <location>
        <begin position="47"/>
        <end position="170"/>
    </location>
</feature>
<dbReference type="PANTHER" id="PTHR45663:SF11">
    <property type="entry name" value="GEO12009P1"/>
    <property type="match status" value="1"/>
</dbReference>
<evidence type="ECO:0000313" key="7">
    <source>
        <dbReference type="EMBL" id="MDP4535312.1"/>
    </source>
</evidence>
<dbReference type="InterPro" id="IPR036249">
    <property type="entry name" value="Thioredoxin-like_sf"/>
</dbReference>
<dbReference type="Pfam" id="PF00085">
    <property type="entry name" value="Thioredoxin"/>
    <property type="match status" value="1"/>
</dbReference>
<dbReference type="PANTHER" id="PTHR45663">
    <property type="entry name" value="GEO12009P1"/>
    <property type="match status" value="1"/>
</dbReference>
<dbReference type="InterPro" id="IPR017937">
    <property type="entry name" value="Thioredoxin_CS"/>
</dbReference>
<protein>
    <submittedName>
        <fullName evidence="7">Thioredoxin family protein</fullName>
    </submittedName>
</protein>
<accession>A0ABT9GW79</accession>
<evidence type="ECO:0000259" key="6">
    <source>
        <dbReference type="PROSITE" id="PS51352"/>
    </source>
</evidence>
<evidence type="ECO:0000256" key="5">
    <source>
        <dbReference type="SAM" id="Phobius"/>
    </source>
</evidence>
<organism evidence="7 8">
    <name type="scientific">Alkalimonas collagenimarina</name>
    <dbReference type="NCBI Taxonomy" id="400390"/>
    <lineage>
        <taxon>Bacteria</taxon>
        <taxon>Pseudomonadati</taxon>
        <taxon>Pseudomonadota</taxon>
        <taxon>Gammaproteobacteria</taxon>
        <taxon>Alkalimonas</taxon>
    </lineage>
</organism>
<dbReference type="Gene3D" id="3.40.30.10">
    <property type="entry name" value="Glutaredoxin"/>
    <property type="match status" value="1"/>
</dbReference>
<dbReference type="EMBL" id="JAUZVZ010000004">
    <property type="protein sequence ID" value="MDP4535312.1"/>
    <property type="molecule type" value="Genomic_DNA"/>
</dbReference>
<keyword evidence="4" id="KW-0676">Redox-active center</keyword>
<keyword evidence="1" id="KW-0813">Transport</keyword>
<gene>
    <name evidence="7" type="ORF">Q3O60_03810</name>
</gene>
<proteinExistence type="predicted"/>
<dbReference type="PRINTS" id="PR00421">
    <property type="entry name" value="THIOREDOXIN"/>
</dbReference>
<dbReference type="RefSeq" id="WP_305892578.1">
    <property type="nucleotide sequence ID" value="NZ_JAUZVZ010000004.1"/>
</dbReference>
<dbReference type="InterPro" id="IPR013766">
    <property type="entry name" value="Thioredoxin_domain"/>
</dbReference>
<evidence type="ECO:0000256" key="1">
    <source>
        <dbReference type="ARBA" id="ARBA00022448"/>
    </source>
</evidence>
<feature type="transmembrane region" description="Helical" evidence="5">
    <location>
        <begin position="30"/>
        <end position="49"/>
    </location>
</feature>
<name>A0ABT9GW79_9GAMM</name>
<keyword evidence="5" id="KW-0812">Transmembrane</keyword>
<evidence type="ECO:0000313" key="8">
    <source>
        <dbReference type="Proteomes" id="UP001231616"/>
    </source>
</evidence>
<dbReference type="Proteomes" id="UP001231616">
    <property type="component" value="Unassembled WGS sequence"/>
</dbReference>
<evidence type="ECO:0000256" key="3">
    <source>
        <dbReference type="ARBA" id="ARBA00023157"/>
    </source>
</evidence>
<keyword evidence="2" id="KW-0249">Electron transport</keyword>
<keyword evidence="5" id="KW-0472">Membrane</keyword>
<keyword evidence="3" id="KW-1015">Disulfide bond</keyword>